<evidence type="ECO:0000259" key="2">
    <source>
        <dbReference type="Pfam" id="PF07727"/>
    </source>
</evidence>
<dbReference type="InterPro" id="IPR057670">
    <property type="entry name" value="SH3_retrovirus"/>
</dbReference>
<dbReference type="OrthoDB" id="3344688at2759"/>
<feature type="region of interest" description="Disordered" evidence="1">
    <location>
        <begin position="134"/>
        <end position="188"/>
    </location>
</feature>
<accession>A0A0P1BFS2</accession>
<dbReference type="Proteomes" id="UP000054845">
    <property type="component" value="Unassembled WGS sequence"/>
</dbReference>
<dbReference type="EMBL" id="CCYA01000248">
    <property type="protein sequence ID" value="CEH14800.1"/>
    <property type="molecule type" value="Genomic_DNA"/>
</dbReference>
<dbReference type="InterPro" id="IPR043502">
    <property type="entry name" value="DNA/RNA_pol_sf"/>
</dbReference>
<dbReference type="SUPFAM" id="SSF56672">
    <property type="entry name" value="DNA/RNA polymerases"/>
    <property type="match status" value="1"/>
</dbReference>
<organism evidence="4 5">
    <name type="scientific">Ceraceosorus bombacis</name>
    <dbReference type="NCBI Taxonomy" id="401625"/>
    <lineage>
        <taxon>Eukaryota</taxon>
        <taxon>Fungi</taxon>
        <taxon>Dikarya</taxon>
        <taxon>Basidiomycota</taxon>
        <taxon>Ustilaginomycotina</taxon>
        <taxon>Exobasidiomycetes</taxon>
        <taxon>Ceraceosorales</taxon>
        <taxon>Ceraceosoraceae</taxon>
        <taxon>Ceraceosorus</taxon>
    </lineage>
</organism>
<feature type="domain" description="Retroviral polymerase SH3-like" evidence="3">
    <location>
        <begin position="59"/>
        <end position="120"/>
    </location>
</feature>
<keyword evidence="5" id="KW-1185">Reference proteome</keyword>
<name>A0A0P1BFS2_9BASI</name>
<dbReference type="CDD" id="cd09272">
    <property type="entry name" value="RNase_HI_RT_Ty1"/>
    <property type="match status" value="1"/>
</dbReference>
<sequence>MRSILRGSNFPVRMWEYALSTVVFVKNKTPHSAVKHQIPNLVFGGRDTADLSLLRTFGCRVWVHRPSTARIGTTKLAAKADPRVFCGYNPTTKGYHVYDPDTRSVSTATDVAFVEHVFPLLQAAAEDDMDRIGLPTPDTTDPASSTVDEFTTTEPATASGAGTPRRSTRRAPPPRPADGMVPTFRPRGNDPDHLVSCAAVDLDSIDHGSLVYGLATHFAVETDPNNYRQAMSSPSSTLWKAAMDAELQAQTKAATWTPVPCPDGAQVIHSQWVFKTKRNAQGEVEHHKARVVARGDQQSADSAETYAPVASMKSFRLLSSLAVHFGWELHQTDFDTAYLNAARSGQAVYMHPPPGMELAPGSVLQIDKALYGLRTSALDWFQCLSDALESIHFRRSVIDQCVFVRKQDGAHAYLAIHVDDALITGSSAAAIAAVKADLGRFFKIKDIGQASHCLGMQFTRSPQGLLISQQAYIRDISKRFQQYKGTHSGTPLPAHVTFSQHSGEPVKEPYLQVLGSLMWVMIGSRLDIAYAVGVLSRYSSKPGPDHWQALLGVLEYVRDTANRGLWYAARPGTTPALQVFCDVNFAGDTDTSRSTSGHLAQLGGHTISWVSQRQKRVSRSTVEAEYIKLSAAASTAVHLRELLSDIGLAYLVASPTPLFCDNEGAVSNAKNGKSSYRNCHVRIDEHVVRESVTRKECSVVAIRTKEQLADVFTKALARSTLEQHMPRIGIVDRSP</sequence>
<dbReference type="PANTHER" id="PTHR11439:SF483">
    <property type="entry name" value="PEPTIDE SYNTHASE GLIP-LIKE, PUTATIVE (AFU_ORTHOLOGUE AFUA_3G12920)-RELATED"/>
    <property type="match status" value="1"/>
</dbReference>
<evidence type="ECO:0000313" key="5">
    <source>
        <dbReference type="Proteomes" id="UP000054845"/>
    </source>
</evidence>
<proteinExistence type="predicted"/>
<protein>
    <submittedName>
        <fullName evidence="4">Gag-pol polyprotein</fullName>
    </submittedName>
</protein>
<dbReference type="Pfam" id="PF07727">
    <property type="entry name" value="RVT_2"/>
    <property type="match status" value="1"/>
</dbReference>
<feature type="domain" description="Reverse transcriptase Ty1/copia-type" evidence="2">
    <location>
        <begin position="255"/>
        <end position="486"/>
    </location>
</feature>
<feature type="compositionally biased region" description="Polar residues" evidence="1">
    <location>
        <begin position="143"/>
        <end position="156"/>
    </location>
</feature>
<dbReference type="Pfam" id="PF25597">
    <property type="entry name" value="SH3_retrovirus"/>
    <property type="match status" value="1"/>
</dbReference>
<evidence type="ECO:0000259" key="3">
    <source>
        <dbReference type="Pfam" id="PF25597"/>
    </source>
</evidence>
<evidence type="ECO:0000256" key="1">
    <source>
        <dbReference type="SAM" id="MobiDB-lite"/>
    </source>
</evidence>
<reference evidence="4 5" key="1">
    <citation type="submission" date="2014-09" db="EMBL/GenBank/DDBJ databases">
        <authorList>
            <person name="Magalhaes I.L.F."/>
            <person name="Oliveira U."/>
            <person name="Santos F.R."/>
            <person name="Vidigal T.H.D.A."/>
            <person name="Brescovit A.D."/>
            <person name="Santos A.J."/>
        </authorList>
    </citation>
    <scope>NUCLEOTIDE SEQUENCE [LARGE SCALE GENOMIC DNA]</scope>
</reference>
<evidence type="ECO:0000313" key="4">
    <source>
        <dbReference type="EMBL" id="CEH14800.1"/>
    </source>
</evidence>
<dbReference type="AlphaFoldDB" id="A0A0P1BFS2"/>
<dbReference type="PANTHER" id="PTHR11439">
    <property type="entry name" value="GAG-POL-RELATED RETROTRANSPOSON"/>
    <property type="match status" value="1"/>
</dbReference>
<dbReference type="InterPro" id="IPR013103">
    <property type="entry name" value="RVT_2"/>
</dbReference>
<dbReference type="STRING" id="401625.A0A0P1BFS2"/>